<dbReference type="SUPFAM" id="SSF51556">
    <property type="entry name" value="Metallo-dependent hydrolases"/>
    <property type="match status" value="1"/>
</dbReference>
<dbReference type="Gene3D" id="3.20.20.140">
    <property type="entry name" value="Metal-dependent hydrolases"/>
    <property type="match status" value="1"/>
</dbReference>
<dbReference type="HOGENOM" id="CLU_044590_3_0_0"/>
<keyword evidence="4" id="KW-1185">Reference proteome</keyword>
<accession>F0SHZ6</accession>
<name>F0SHZ6_RUBBR</name>
<dbReference type="STRING" id="756272.Plabr_3082"/>
<dbReference type="AlphaFoldDB" id="F0SHZ6"/>
<evidence type="ECO:0000256" key="1">
    <source>
        <dbReference type="ARBA" id="ARBA00038310"/>
    </source>
</evidence>
<protein>
    <submittedName>
        <fullName evidence="3">Amidohydrolase 2</fullName>
    </submittedName>
</protein>
<dbReference type="KEGG" id="pbs:Plabr_3082"/>
<evidence type="ECO:0000313" key="4">
    <source>
        <dbReference type="Proteomes" id="UP000006860"/>
    </source>
</evidence>
<evidence type="ECO:0000313" key="3">
    <source>
        <dbReference type="EMBL" id="ADY60679.1"/>
    </source>
</evidence>
<evidence type="ECO:0000259" key="2">
    <source>
        <dbReference type="Pfam" id="PF04909"/>
    </source>
</evidence>
<reference evidence="4" key="1">
    <citation type="submission" date="2011-02" db="EMBL/GenBank/DDBJ databases">
        <title>The complete genome of Planctomyces brasiliensis DSM 5305.</title>
        <authorList>
            <person name="Lucas S."/>
            <person name="Copeland A."/>
            <person name="Lapidus A."/>
            <person name="Bruce D."/>
            <person name="Goodwin L."/>
            <person name="Pitluck S."/>
            <person name="Kyrpides N."/>
            <person name="Mavromatis K."/>
            <person name="Pagani I."/>
            <person name="Ivanova N."/>
            <person name="Ovchinnikova G."/>
            <person name="Lu M."/>
            <person name="Detter J.C."/>
            <person name="Han C."/>
            <person name="Land M."/>
            <person name="Hauser L."/>
            <person name="Markowitz V."/>
            <person name="Cheng J.-F."/>
            <person name="Hugenholtz P."/>
            <person name="Woyke T."/>
            <person name="Wu D."/>
            <person name="Tindall B."/>
            <person name="Pomrenke H.G."/>
            <person name="Brambilla E."/>
            <person name="Klenk H.-P."/>
            <person name="Eisen J.A."/>
        </authorList>
    </citation>
    <scope>NUCLEOTIDE SEQUENCE [LARGE SCALE GENOMIC DNA]</scope>
    <source>
        <strain evidence="4">ATCC 49424 / DSM 5305 / JCM 21570 / NBRC 103401 / IFAM 1448</strain>
    </source>
</reference>
<dbReference type="PANTHER" id="PTHR43569:SF2">
    <property type="entry name" value="AMIDOHYDROLASE-RELATED DOMAIN-CONTAINING PROTEIN"/>
    <property type="match status" value="1"/>
</dbReference>
<dbReference type="InterPro" id="IPR006680">
    <property type="entry name" value="Amidohydro-rel"/>
</dbReference>
<dbReference type="PANTHER" id="PTHR43569">
    <property type="entry name" value="AMIDOHYDROLASE"/>
    <property type="match status" value="1"/>
</dbReference>
<sequence>MRNMLTPRNMLAPTDSLIPVLLFVVISVFGLKSPLPAAEPSEQQPPKLAKHVIDTHIHLFDPTREVEIPWPSKKDPVLYKPHLPSEFNPIAKAAGVTGVVIVEASDRLDDNQWILDLVEGDDFYLGFVGNVDLNRDDFEQQMLKLSQDARFKGIRPRGGNSVDYSDPRVLKNLQVMSDQKMTLDYLARGDGLATIETIERVARKFPELHIVINHCFNYRFDGNLPDDERMTAIEKLAENKNVWLKLSGFYQQSIPLPTRDDPEHYLPAINQLWETFGDERVIYGSNWPVTKRAGSYADLMTLIDRVVSQQGQAACERYYWKNAAEAYRLPLQ</sequence>
<dbReference type="Pfam" id="PF04909">
    <property type="entry name" value="Amidohydro_2"/>
    <property type="match status" value="1"/>
</dbReference>
<organism evidence="3 4">
    <name type="scientific">Rubinisphaera brasiliensis (strain ATCC 49424 / DSM 5305 / JCM 21570 / IAM 15109 / NBRC 103401 / IFAM 1448)</name>
    <name type="common">Planctomyces brasiliensis</name>
    <dbReference type="NCBI Taxonomy" id="756272"/>
    <lineage>
        <taxon>Bacteria</taxon>
        <taxon>Pseudomonadati</taxon>
        <taxon>Planctomycetota</taxon>
        <taxon>Planctomycetia</taxon>
        <taxon>Planctomycetales</taxon>
        <taxon>Planctomycetaceae</taxon>
        <taxon>Rubinisphaera</taxon>
    </lineage>
</organism>
<comment type="similarity">
    <text evidence="1">Belongs to the metallo-dependent hydrolases superfamily.</text>
</comment>
<dbReference type="EMBL" id="CP002546">
    <property type="protein sequence ID" value="ADY60679.1"/>
    <property type="molecule type" value="Genomic_DNA"/>
</dbReference>
<dbReference type="eggNOG" id="COG3618">
    <property type="taxonomic scope" value="Bacteria"/>
</dbReference>
<dbReference type="RefSeq" id="WP_013629400.1">
    <property type="nucleotide sequence ID" value="NC_015174.1"/>
</dbReference>
<dbReference type="InterPro" id="IPR052350">
    <property type="entry name" value="Metallo-dep_Lactonases"/>
</dbReference>
<feature type="domain" description="Amidohydrolase-related" evidence="2">
    <location>
        <begin position="53"/>
        <end position="329"/>
    </location>
</feature>
<gene>
    <name evidence="3" type="ordered locus">Plabr_3082</name>
</gene>
<proteinExistence type="inferred from homology"/>
<dbReference type="GO" id="GO:0016787">
    <property type="term" value="F:hydrolase activity"/>
    <property type="evidence" value="ECO:0007669"/>
    <property type="project" value="InterPro"/>
</dbReference>
<dbReference type="Proteomes" id="UP000006860">
    <property type="component" value="Chromosome"/>
</dbReference>
<dbReference type="InterPro" id="IPR032466">
    <property type="entry name" value="Metal_Hydrolase"/>
</dbReference>